<proteinExistence type="predicted"/>
<evidence type="ECO:0000313" key="1">
    <source>
        <dbReference type="EMBL" id="CAJ2649661.1"/>
    </source>
</evidence>
<evidence type="ECO:0000313" key="2">
    <source>
        <dbReference type="Proteomes" id="UP001177021"/>
    </source>
</evidence>
<reference evidence="1" key="1">
    <citation type="submission" date="2023-10" db="EMBL/GenBank/DDBJ databases">
        <authorList>
            <person name="Rodriguez Cubillos JULIANA M."/>
            <person name="De Vega J."/>
        </authorList>
    </citation>
    <scope>NUCLEOTIDE SEQUENCE</scope>
</reference>
<sequence>MGIKQWPRGGLHVKGRKKKAKLCLANAGKTSSLQKKLWELQGTIPAGNNLLQSVEKYILQLETKVTILRCLSNLYGV</sequence>
<accession>A0ACB0JXS1</accession>
<protein>
    <submittedName>
        <fullName evidence="1">Uncharacterized protein</fullName>
    </submittedName>
</protein>
<gene>
    <name evidence="1" type="ORF">MILVUS5_LOCUS17708</name>
</gene>
<comment type="caution">
    <text evidence="1">The sequence shown here is derived from an EMBL/GenBank/DDBJ whole genome shotgun (WGS) entry which is preliminary data.</text>
</comment>
<name>A0ACB0JXS1_TRIPR</name>
<organism evidence="1 2">
    <name type="scientific">Trifolium pratense</name>
    <name type="common">Red clover</name>
    <dbReference type="NCBI Taxonomy" id="57577"/>
    <lineage>
        <taxon>Eukaryota</taxon>
        <taxon>Viridiplantae</taxon>
        <taxon>Streptophyta</taxon>
        <taxon>Embryophyta</taxon>
        <taxon>Tracheophyta</taxon>
        <taxon>Spermatophyta</taxon>
        <taxon>Magnoliopsida</taxon>
        <taxon>eudicotyledons</taxon>
        <taxon>Gunneridae</taxon>
        <taxon>Pentapetalae</taxon>
        <taxon>rosids</taxon>
        <taxon>fabids</taxon>
        <taxon>Fabales</taxon>
        <taxon>Fabaceae</taxon>
        <taxon>Papilionoideae</taxon>
        <taxon>50 kb inversion clade</taxon>
        <taxon>NPAAA clade</taxon>
        <taxon>Hologalegina</taxon>
        <taxon>IRL clade</taxon>
        <taxon>Trifolieae</taxon>
        <taxon>Trifolium</taxon>
    </lineage>
</organism>
<dbReference type="EMBL" id="CASHSV030000109">
    <property type="protein sequence ID" value="CAJ2649661.1"/>
    <property type="molecule type" value="Genomic_DNA"/>
</dbReference>
<dbReference type="Proteomes" id="UP001177021">
    <property type="component" value="Unassembled WGS sequence"/>
</dbReference>
<keyword evidence="2" id="KW-1185">Reference proteome</keyword>